<dbReference type="Proteomes" id="UP000199749">
    <property type="component" value="Chromosome"/>
</dbReference>
<sequence length="143" mass="16430">MYKMDELFPQVDEKATVNKVKHFLKHTLPQMQRYSHKDISGIKSPIITDMPKGGSVGNQAEETITQRVYAGQVINSVVVALKSCDVISRKLLIDVYIGASKMPDYLEMEALGYEKTRYQFYKNRACLQFADSFMIEDLHVFKK</sequence>
<evidence type="ECO:0000313" key="2">
    <source>
        <dbReference type="Proteomes" id="UP000199749"/>
    </source>
</evidence>
<organism evidence="1 2">
    <name type="scientific">Latilactobacillus curvatus</name>
    <name type="common">Lactobacillus curvatus</name>
    <dbReference type="NCBI Taxonomy" id="28038"/>
    <lineage>
        <taxon>Bacteria</taxon>
        <taxon>Bacillati</taxon>
        <taxon>Bacillota</taxon>
        <taxon>Bacilli</taxon>
        <taxon>Lactobacillales</taxon>
        <taxon>Lactobacillaceae</taxon>
        <taxon>Latilactobacillus</taxon>
    </lineage>
</organism>
<dbReference type="RefSeq" id="WP_089556527.1">
    <property type="nucleotide sequence ID" value="NZ_CP022474.1"/>
</dbReference>
<evidence type="ECO:0000313" key="1">
    <source>
        <dbReference type="EMBL" id="ASN59817.1"/>
    </source>
</evidence>
<reference evidence="1 2" key="1">
    <citation type="submission" date="2017-07" db="EMBL/GenBank/DDBJ databases">
        <title>Lactobacillus curvatus MRS6 whole genome.</title>
        <authorList>
            <person name="Jans C."/>
            <person name="Lagler S."/>
            <person name="Lacroix C."/>
            <person name="Meile L."/>
            <person name="Stevens M.J.A."/>
        </authorList>
    </citation>
    <scope>NUCLEOTIDE SEQUENCE [LARGE SCALE GENOMIC DNA]</scope>
    <source>
        <strain evidence="1 2">MRS6</strain>
    </source>
</reference>
<dbReference type="NCBIfam" id="TIGR01637">
    <property type="entry name" value="phage_arpU"/>
    <property type="match status" value="1"/>
</dbReference>
<proteinExistence type="predicted"/>
<dbReference type="InterPro" id="IPR006524">
    <property type="entry name" value="ArpU-like"/>
</dbReference>
<protein>
    <submittedName>
        <fullName evidence="1">Transcriptional regulator</fullName>
    </submittedName>
</protein>
<gene>
    <name evidence="1" type="ORF">CG419_03895</name>
</gene>
<dbReference type="AlphaFoldDB" id="A0AAC9UNH5"/>
<accession>A0AAC9UNH5</accession>
<dbReference type="EMBL" id="CP022474">
    <property type="protein sequence ID" value="ASN59817.1"/>
    <property type="molecule type" value="Genomic_DNA"/>
</dbReference>
<name>A0AAC9UNH5_LATCU</name>